<dbReference type="GO" id="GO:0030313">
    <property type="term" value="C:cell envelope"/>
    <property type="evidence" value="ECO:0007669"/>
    <property type="project" value="UniProtKB-SubCell"/>
</dbReference>
<dbReference type="PANTHER" id="PTHR30290:SF10">
    <property type="entry name" value="PERIPLASMIC OLIGOPEPTIDE-BINDING PROTEIN-RELATED"/>
    <property type="match status" value="1"/>
</dbReference>
<comment type="similarity">
    <text evidence="2">Belongs to the bacterial solute-binding protein 5 family.</text>
</comment>
<dbReference type="AlphaFoldDB" id="A0A255H9L8"/>
<evidence type="ECO:0000313" key="6">
    <source>
        <dbReference type="EMBL" id="OYO24265.1"/>
    </source>
</evidence>
<dbReference type="PANTHER" id="PTHR30290">
    <property type="entry name" value="PERIPLASMIC BINDING COMPONENT OF ABC TRANSPORTER"/>
    <property type="match status" value="1"/>
</dbReference>
<keyword evidence="3" id="KW-0813">Transport</keyword>
<reference evidence="6" key="1">
    <citation type="submission" date="2017-07" db="EMBL/GenBank/DDBJ databases">
        <title>Draft whole genome sequences of clinical Proprionibacteriaceae strains.</title>
        <authorList>
            <person name="Bernier A.-M."/>
            <person name="Bernard K."/>
            <person name="Domingo M.-C."/>
        </authorList>
    </citation>
    <scope>NUCLEOTIDE SEQUENCE [LARGE SCALE GENOMIC DNA]</scope>
    <source>
        <strain evidence="6">NML 130396</strain>
    </source>
</reference>
<comment type="caution">
    <text evidence="6">The sequence shown here is derived from an EMBL/GenBank/DDBJ whole genome shotgun (WGS) entry which is preliminary data.</text>
</comment>
<feature type="domain" description="Solute-binding protein family 5" evidence="5">
    <location>
        <begin position="93"/>
        <end position="291"/>
    </location>
</feature>
<dbReference type="InterPro" id="IPR039424">
    <property type="entry name" value="SBP_5"/>
</dbReference>
<organism evidence="6 7">
    <name type="scientific">Enemella dayhoffiae</name>
    <dbReference type="NCBI Taxonomy" id="2016507"/>
    <lineage>
        <taxon>Bacteria</taxon>
        <taxon>Bacillati</taxon>
        <taxon>Actinomycetota</taxon>
        <taxon>Actinomycetes</taxon>
        <taxon>Propionibacteriales</taxon>
        <taxon>Propionibacteriaceae</taxon>
        <taxon>Enemella</taxon>
    </lineage>
</organism>
<evidence type="ECO:0000256" key="4">
    <source>
        <dbReference type="ARBA" id="ARBA00022729"/>
    </source>
</evidence>
<dbReference type="SUPFAM" id="SSF53850">
    <property type="entry name" value="Periplasmic binding protein-like II"/>
    <property type="match status" value="1"/>
</dbReference>
<evidence type="ECO:0000256" key="3">
    <source>
        <dbReference type="ARBA" id="ARBA00022448"/>
    </source>
</evidence>
<proteinExistence type="inferred from homology"/>
<dbReference type="Gene3D" id="3.40.190.10">
    <property type="entry name" value="Periplasmic binding protein-like II"/>
    <property type="match status" value="1"/>
</dbReference>
<dbReference type="Proteomes" id="UP000216311">
    <property type="component" value="Unassembled WGS sequence"/>
</dbReference>
<evidence type="ECO:0000259" key="5">
    <source>
        <dbReference type="Pfam" id="PF00496"/>
    </source>
</evidence>
<dbReference type="EMBL" id="NMVQ01000004">
    <property type="protein sequence ID" value="OYO24265.1"/>
    <property type="molecule type" value="Genomic_DNA"/>
</dbReference>
<sequence>MEPTGGAEPVSQRGIGWRTAALLLAGSLLLGGCSRNDTPAAPIPDRPVTVAVTARVTTTDPAAAVDEGSQFYAYNVFQRLMVPQVGLPALKTDLATECRFVDELTYSCIIPKGRSFTNGHALTSQDVKFSIERAQRLAVPGTGAAMLDSLASINANNPQLVEFKLKHPDNNFGFAISTPAASIVDEEAYPADALWPQDQAPISSGPYLPPDRSLDTLVFAKNPRYTGPTFSRRPEVVVKTFSSPALMDRAVATGTVDLVWRGGTPPKDSTINLLPEVLPGADVSRLIWNPKSPRRGDAALRGRVKDSTGNLRTLHSLIPAGIPFAADTFATAAAPAPGPAAELTLAQSSNNDLSRDLLPQVQQALQANGIRVTIAPDPSQADLILDAGGVTTSTPVAWLQAWWEHPLPGQERRTSELIHALRTDPSLEGREKTALTIQQQAAVDATVLPLTQRDRTFYRHPSLVVDKEFKNWMGPGYQLGLWGWTW</sequence>
<dbReference type="InterPro" id="IPR000914">
    <property type="entry name" value="SBP_5_dom"/>
</dbReference>
<gene>
    <name evidence="6" type="ORF">CGZ93_03920</name>
</gene>
<evidence type="ECO:0000256" key="1">
    <source>
        <dbReference type="ARBA" id="ARBA00004196"/>
    </source>
</evidence>
<dbReference type="OrthoDB" id="9801912at2"/>
<name>A0A255H9L8_9ACTN</name>
<evidence type="ECO:0000313" key="7">
    <source>
        <dbReference type="Proteomes" id="UP000216311"/>
    </source>
</evidence>
<comment type="subcellular location">
    <subcellularLocation>
        <location evidence="1">Cell envelope</location>
    </subcellularLocation>
</comment>
<accession>A0A255H9L8</accession>
<keyword evidence="4" id="KW-0732">Signal</keyword>
<protein>
    <recommendedName>
        <fullName evidence="5">Solute-binding protein family 5 domain-containing protein</fullName>
    </recommendedName>
</protein>
<keyword evidence="7" id="KW-1185">Reference proteome</keyword>
<dbReference type="GO" id="GO:0015833">
    <property type="term" value="P:peptide transport"/>
    <property type="evidence" value="ECO:0007669"/>
    <property type="project" value="TreeGrafter"/>
</dbReference>
<evidence type="ECO:0000256" key="2">
    <source>
        <dbReference type="ARBA" id="ARBA00005695"/>
    </source>
</evidence>
<dbReference type="Pfam" id="PF00496">
    <property type="entry name" value="SBP_bac_5"/>
    <property type="match status" value="1"/>
</dbReference>
<dbReference type="GO" id="GO:1904680">
    <property type="term" value="F:peptide transmembrane transporter activity"/>
    <property type="evidence" value="ECO:0007669"/>
    <property type="project" value="TreeGrafter"/>
</dbReference>